<dbReference type="Proteomes" id="UP001315967">
    <property type="component" value="Chromosome"/>
</dbReference>
<dbReference type="SUPFAM" id="SSF52833">
    <property type="entry name" value="Thioredoxin-like"/>
    <property type="match status" value="1"/>
</dbReference>
<dbReference type="Pfam" id="PF05988">
    <property type="entry name" value="DUF899"/>
    <property type="match status" value="1"/>
</dbReference>
<dbReference type="InterPro" id="IPR036249">
    <property type="entry name" value="Thioredoxin-like_sf"/>
</dbReference>
<dbReference type="EMBL" id="CP102453">
    <property type="protein sequence ID" value="UUX33876.1"/>
    <property type="molecule type" value="Genomic_DNA"/>
</dbReference>
<evidence type="ECO:0000313" key="1">
    <source>
        <dbReference type="EMBL" id="UUX33876.1"/>
    </source>
</evidence>
<protein>
    <submittedName>
        <fullName evidence="1">DUF899 family protein</fullName>
    </submittedName>
</protein>
<organism evidence="1 2">
    <name type="scientific">Fundicoccus culcitae</name>
    <dbReference type="NCBI Taxonomy" id="2969821"/>
    <lineage>
        <taxon>Bacteria</taxon>
        <taxon>Bacillati</taxon>
        <taxon>Bacillota</taxon>
        <taxon>Bacilli</taxon>
        <taxon>Lactobacillales</taxon>
        <taxon>Aerococcaceae</taxon>
        <taxon>Fundicoccus</taxon>
    </lineage>
</organism>
<reference evidence="1 2" key="1">
    <citation type="submission" date="2022-08" db="EMBL/GenBank/DDBJ databases">
        <title>Aerococcaceae sp. nov isolated from spoiled eye mask.</title>
        <authorList>
            <person name="Zhou G."/>
            <person name="Xie X.-B."/>
            <person name="Shi Q.-S."/>
            <person name="Wang Y.-S."/>
            <person name="Wen X."/>
            <person name="Peng H."/>
            <person name="Yang X.-J."/>
            <person name="Tao H.-B."/>
            <person name="Huang X.-M."/>
        </authorList>
    </citation>
    <scope>NUCLEOTIDE SEQUENCE [LARGE SCALE GENOMIC DNA]</scope>
    <source>
        <strain evidence="2">DM20194951</strain>
    </source>
</reference>
<sequence length="186" mass="20970">MSDVKSEIRALEMDIYQNYEKLQKLRAQLTPEVVENYAFKTSEGESIHLLDMFGDFDELIVVHNMGKSCRYCTAWADGFNAVAPLVSQYVGFYLSSPDVPVVQTEFRESRGWTMPMVSVSENSFAEAMGFRDSDGDYQPGISVFVKNAQGEISRTRTAPLGESDNFGILWHLFDLLAENPIDKAGW</sequence>
<evidence type="ECO:0000313" key="2">
    <source>
        <dbReference type="Proteomes" id="UP001315967"/>
    </source>
</evidence>
<dbReference type="InterPro" id="IPR010296">
    <property type="entry name" value="DUF899_thioredox"/>
</dbReference>
<accession>A0ABY5P592</accession>
<proteinExistence type="predicted"/>
<name>A0ABY5P592_9LACT</name>
<dbReference type="Gene3D" id="3.40.30.10">
    <property type="entry name" value="Glutaredoxin"/>
    <property type="match status" value="1"/>
</dbReference>
<dbReference type="RefSeq" id="WP_313793379.1">
    <property type="nucleotide sequence ID" value="NZ_CP102453.1"/>
</dbReference>
<gene>
    <name evidence="1" type="ORF">NRE15_13485</name>
</gene>
<keyword evidence="2" id="KW-1185">Reference proteome</keyword>